<evidence type="ECO:0000259" key="14">
    <source>
        <dbReference type="SMART" id="SM00429"/>
    </source>
</evidence>
<name>A0A1A7Z5A4_9TELE</name>
<dbReference type="CDD" id="cd11606">
    <property type="entry name" value="COE_DBD"/>
    <property type="match status" value="1"/>
</dbReference>
<feature type="compositionally biased region" description="Polar residues" evidence="13">
    <location>
        <begin position="528"/>
        <end position="537"/>
    </location>
</feature>
<dbReference type="EMBL" id="HADX01015294">
    <property type="protein sequence ID" value="SBP37526.1"/>
    <property type="molecule type" value="Transcribed_RNA"/>
</dbReference>
<dbReference type="SUPFAM" id="SSF81296">
    <property type="entry name" value="E set domains"/>
    <property type="match status" value="1"/>
</dbReference>
<dbReference type="InterPro" id="IPR002909">
    <property type="entry name" value="IPT_dom"/>
</dbReference>
<keyword evidence="12" id="KW-0217">Developmental protein</keyword>
<sequence>MFGIQETIPRGGTTMKEEPLGGLNSVRSWMHTAGVVDANTAAQSGVGLARAHYEKQPPSNLRKSNFFHFVLALYDRQGQPVEIERTAFVDFVEKEKEPTSEKTNNGIHYKLQLLYSNGVRTEQDLYIRLIDSMTKQAIVYEGQDKNPEMCRVLLTHEIMCSRCCDKKSCGNRNETPSDPVIIDRFFLKFFLKCNQNCLKNAGNPRDMRRFQVVVSTTVNVDGHVLAVSDNMFVHNNSKHGRRARRLDPSEATPCIKAISPSEGWTTGGATVIIIGDNFFDGLQVVFGTMLVWSELITPHAIRVQTPPRHIPGVVEVTLSYKSKQFCKGAPGRFVYTALNEPTIDYGFQRLQKVIPRHPGDPERLPKEVLLKRAADLVEALYGMPHNNQEIILKRAADIAEALYSVPRNHNQIPSLANTASHGMMGVNSFSSQLAVNVSESQGNDQVGYSRNTSSVSPRGYISSSTPQQSSYNTVSNSMNGYGNAGMNLGVPSSPGFLNGSSANSPYGIKQKSAFAPVVRPQASPPPSCTSANGNGLQAMSGLVVPPM</sequence>
<organism evidence="15">
    <name type="scientific">Iconisemion striatum</name>
    <dbReference type="NCBI Taxonomy" id="60296"/>
    <lineage>
        <taxon>Eukaryota</taxon>
        <taxon>Metazoa</taxon>
        <taxon>Chordata</taxon>
        <taxon>Craniata</taxon>
        <taxon>Vertebrata</taxon>
        <taxon>Euteleostomi</taxon>
        <taxon>Actinopterygii</taxon>
        <taxon>Neopterygii</taxon>
        <taxon>Teleostei</taxon>
        <taxon>Neoteleostei</taxon>
        <taxon>Acanthomorphata</taxon>
        <taxon>Ovalentaria</taxon>
        <taxon>Atherinomorphae</taxon>
        <taxon>Cyprinodontiformes</taxon>
        <taxon>Nothobranchiidae</taxon>
        <taxon>Iconisemion</taxon>
    </lineage>
</organism>
<evidence type="ECO:0000256" key="1">
    <source>
        <dbReference type="ARBA" id="ARBA00004123"/>
    </source>
</evidence>
<keyword evidence="3 12" id="KW-0479">Metal-binding</keyword>
<dbReference type="PANTHER" id="PTHR10747">
    <property type="entry name" value="TRANSCRIPTION FACTOR COE FAMILY MEMBER"/>
    <property type="match status" value="1"/>
</dbReference>
<dbReference type="GO" id="GO:0003677">
    <property type="term" value="F:DNA binding"/>
    <property type="evidence" value="ECO:0007669"/>
    <property type="project" value="UniProtKB-KW"/>
</dbReference>
<feature type="region of interest" description="Disordered" evidence="13">
    <location>
        <begin position="518"/>
        <end position="547"/>
    </location>
</feature>
<dbReference type="GO" id="GO:0008270">
    <property type="term" value="F:zinc ion binding"/>
    <property type="evidence" value="ECO:0007669"/>
    <property type="project" value="UniProtKB-KW"/>
</dbReference>
<reference evidence="15" key="1">
    <citation type="submission" date="2016-05" db="EMBL/GenBank/DDBJ databases">
        <authorList>
            <person name="Lavstsen T."/>
            <person name="Jespersen J.S."/>
        </authorList>
    </citation>
    <scope>NUCLEOTIDE SEQUENCE</scope>
    <source>
        <tissue evidence="15">Brain</tissue>
    </source>
</reference>
<gene>
    <name evidence="15" type="primary">EBF3</name>
</gene>
<dbReference type="GO" id="GO:0003700">
    <property type="term" value="F:DNA-binding transcription factor activity"/>
    <property type="evidence" value="ECO:0007669"/>
    <property type="project" value="InterPro"/>
</dbReference>
<dbReference type="SMART" id="SM00429">
    <property type="entry name" value="IPT"/>
    <property type="match status" value="1"/>
</dbReference>
<dbReference type="Gene3D" id="2.60.40.10">
    <property type="entry name" value="Immunoglobulins"/>
    <property type="match status" value="1"/>
</dbReference>
<comment type="similarity">
    <text evidence="2 12">Belongs to the COE family.</text>
</comment>
<evidence type="ECO:0000256" key="13">
    <source>
        <dbReference type="SAM" id="MobiDB-lite"/>
    </source>
</evidence>
<dbReference type="PROSITE" id="PS01345">
    <property type="entry name" value="COE"/>
    <property type="match status" value="1"/>
</dbReference>
<dbReference type="InterPro" id="IPR032200">
    <property type="entry name" value="COE_DBD"/>
</dbReference>
<evidence type="ECO:0000256" key="2">
    <source>
        <dbReference type="ARBA" id="ARBA00010340"/>
    </source>
</evidence>
<dbReference type="InterPro" id="IPR038173">
    <property type="entry name" value="COE_DBD_sf"/>
</dbReference>
<dbReference type="InterPro" id="IPR013783">
    <property type="entry name" value="Ig-like_fold"/>
</dbReference>
<evidence type="ECO:0000256" key="5">
    <source>
        <dbReference type="ARBA" id="ARBA00022833"/>
    </source>
</evidence>
<evidence type="ECO:0000256" key="4">
    <source>
        <dbReference type="ARBA" id="ARBA00022771"/>
    </source>
</evidence>
<evidence type="ECO:0000256" key="11">
    <source>
        <dbReference type="ARBA" id="ARBA00065252"/>
    </source>
</evidence>
<keyword evidence="4 12" id="KW-0863">Zinc-finger</keyword>
<protein>
    <submittedName>
        <fullName evidence="15">Early B-cell factor 3</fullName>
    </submittedName>
</protein>
<keyword evidence="7 12" id="KW-0238">DNA-binding</keyword>
<evidence type="ECO:0000256" key="8">
    <source>
        <dbReference type="ARBA" id="ARBA00023159"/>
    </source>
</evidence>
<keyword evidence="8" id="KW-0010">Activator</keyword>
<evidence type="ECO:0000313" key="15">
    <source>
        <dbReference type="EMBL" id="SBP37526.1"/>
    </source>
</evidence>
<proteinExistence type="inferred from homology"/>
<dbReference type="InterPro" id="IPR018350">
    <property type="entry name" value="Transcription_factor_COE_CS"/>
</dbReference>
<dbReference type="CDD" id="cd01175">
    <property type="entry name" value="IPT_COE"/>
    <property type="match status" value="1"/>
</dbReference>
<dbReference type="InterPro" id="IPR014756">
    <property type="entry name" value="Ig_E-set"/>
</dbReference>
<keyword evidence="10 12" id="KW-0539">Nucleus</keyword>
<evidence type="ECO:0000256" key="7">
    <source>
        <dbReference type="ARBA" id="ARBA00023125"/>
    </source>
</evidence>
<dbReference type="AlphaFoldDB" id="A0A1A7Z5A4"/>
<feature type="region of interest" description="Disordered" evidence="13">
    <location>
        <begin position="440"/>
        <end position="471"/>
    </location>
</feature>
<dbReference type="InterPro" id="IPR038006">
    <property type="entry name" value="COE_IPT"/>
</dbReference>
<evidence type="ECO:0000256" key="3">
    <source>
        <dbReference type="ARBA" id="ARBA00022723"/>
    </source>
</evidence>
<comment type="subcellular location">
    <subcellularLocation>
        <location evidence="1 12">Nucleus</location>
    </subcellularLocation>
</comment>
<evidence type="ECO:0000256" key="10">
    <source>
        <dbReference type="ARBA" id="ARBA00023242"/>
    </source>
</evidence>
<evidence type="ECO:0000256" key="9">
    <source>
        <dbReference type="ARBA" id="ARBA00023163"/>
    </source>
</evidence>
<keyword evidence="5 12" id="KW-0862">Zinc</keyword>
<accession>A0A1A7Z5A4</accession>
<comment type="subunit">
    <text evidence="11">Forms either a homodimer or a heterodimer with a related family member.</text>
</comment>
<dbReference type="Pfam" id="PF16422">
    <property type="entry name" value="COE1_DBD"/>
    <property type="match status" value="1"/>
</dbReference>
<feature type="domain" description="IPT/TIG" evidence="14">
    <location>
        <begin position="252"/>
        <end position="336"/>
    </location>
</feature>
<dbReference type="Pfam" id="PF01833">
    <property type="entry name" value="TIG"/>
    <property type="match status" value="1"/>
</dbReference>
<dbReference type="Gene3D" id="2.60.40.3180">
    <property type="entry name" value="Transcription factor COE1, DNA-binding domain"/>
    <property type="match status" value="1"/>
</dbReference>
<keyword evidence="6 12" id="KW-0805">Transcription regulation</keyword>
<dbReference type="GO" id="GO:0045893">
    <property type="term" value="P:positive regulation of DNA-templated transcription"/>
    <property type="evidence" value="ECO:0007669"/>
    <property type="project" value="UniProtKB-ARBA"/>
</dbReference>
<dbReference type="FunFam" id="2.60.40.10:FF:001696">
    <property type="entry name" value="Transcription factor COE3"/>
    <property type="match status" value="1"/>
</dbReference>
<dbReference type="Pfam" id="PF16423">
    <property type="entry name" value="COE1_HLH"/>
    <property type="match status" value="1"/>
</dbReference>
<dbReference type="Gene3D" id="1.10.287.4280">
    <property type="match status" value="1"/>
</dbReference>
<dbReference type="InterPro" id="IPR003523">
    <property type="entry name" value="Transcription_factor_COE"/>
</dbReference>
<reference evidence="15" key="2">
    <citation type="submission" date="2016-06" db="EMBL/GenBank/DDBJ databases">
        <title>The genome of a short-lived fish provides insights into sex chromosome evolution and the genetic control of aging.</title>
        <authorList>
            <person name="Reichwald K."/>
            <person name="Felder M."/>
            <person name="Petzold A."/>
            <person name="Koch P."/>
            <person name="Groth M."/>
            <person name="Platzer M."/>
        </authorList>
    </citation>
    <scope>NUCLEOTIDE SEQUENCE</scope>
    <source>
        <tissue evidence="15">Brain</tissue>
    </source>
</reference>
<evidence type="ECO:0000256" key="12">
    <source>
        <dbReference type="RuleBase" id="RU004489"/>
    </source>
</evidence>
<dbReference type="GO" id="GO:0005634">
    <property type="term" value="C:nucleus"/>
    <property type="evidence" value="ECO:0007669"/>
    <property type="project" value="UniProtKB-SubCell"/>
</dbReference>
<dbReference type="GO" id="GO:0007399">
    <property type="term" value="P:nervous system development"/>
    <property type="evidence" value="ECO:0007669"/>
    <property type="project" value="UniProtKB-ARBA"/>
</dbReference>
<dbReference type="InterPro" id="IPR032201">
    <property type="entry name" value="COE_HLH"/>
</dbReference>
<dbReference type="FunFam" id="2.60.40.3180:FF:000001">
    <property type="entry name" value="transcription factor COE1 isoform X2"/>
    <property type="match status" value="1"/>
</dbReference>
<dbReference type="FunFam" id="1.10.287.4280:FF:000001">
    <property type="entry name" value="transcription factor COE1 isoform X2"/>
    <property type="match status" value="1"/>
</dbReference>
<keyword evidence="9 12" id="KW-0804">Transcription</keyword>
<evidence type="ECO:0000256" key="6">
    <source>
        <dbReference type="ARBA" id="ARBA00023015"/>
    </source>
</evidence>